<dbReference type="PANTHER" id="PTHR48102:SF7">
    <property type="entry name" value="ATP-DEPENDENT CLP PROTEASE ATP-BINDING SUBUNIT CLPX-LIKE, MITOCHONDRIAL"/>
    <property type="match status" value="1"/>
</dbReference>
<dbReference type="PANTHER" id="PTHR48102">
    <property type="entry name" value="ATP-DEPENDENT CLP PROTEASE ATP-BINDING SUBUNIT CLPX-LIKE, MITOCHONDRIAL-RELATED"/>
    <property type="match status" value="1"/>
</dbReference>
<evidence type="ECO:0000313" key="2">
    <source>
        <dbReference type="EnsemblPlants" id="Solyc02g084120.2.1"/>
    </source>
</evidence>
<dbReference type="PaxDb" id="4081-Solyc02g084120.1.1"/>
<keyword evidence="1" id="KW-0732">Signal</keyword>
<dbReference type="InterPro" id="IPR050052">
    <property type="entry name" value="ATP-dep_Clp_protease_ClpX"/>
</dbReference>
<dbReference type="Proteomes" id="UP000004994">
    <property type="component" value="Chromosome 2"/>
</dbReference>
<feature type="signal peptide" evidence="1">
    <location>
        <begin position="1"/>
        <end position="18"/>
    </location>
</feature>
<dbReference type="EnsemblPlants" id="Solyc02g084120.2.1">
    <property type="protein sequence ID" value="Solyc02g084120.2.1"/>
    <property type="gene ID" value="Solyc02g084120.2"/>
</dbReference>
<organism evidence="2">
    <name type="scientific">Solanum lycopersicum</name>
    <name type="common">Tomato</name>
    <name type="synonym">Lycopersicon esculentum</name>
    <dbReference type="NCBI Taxonomy" id="4081"/>
    <lineage>
        <taxon>Eukaryota</taxon>
        <taxon>Viridiplantae</taxon>
        <taxon>Streptophyta</taxon>
        <taxon>Embryophyta</taxon>
        <taxon>Tracheophyta</taxon>
        <taxon>Spermatophyta</taxon>
        <taxon>Magnoliopsida</taxon>
        <taxon>eudicotyledons</taxon>
        <taxon>Gunneridae</taxon>
        <taxon>Pentapetalae</taxon>
        <taxon>asterids</taxon>
        <taxon>lamiids</taxon>
        <taxon>Solanales</taxon>
        <taxon>Solanaceae</taxon>
        <taxon>Solanoideae</taxon>
        <taxon>Solaneae</taxon>
        <taxon>Solanum</taxon>
        <taxon>Solanum subgen. Lycopersicon</taxon>
    </lineage>
</organism>
<protein>
    <submittedName>
        <fullName evidence="2">Uncharacterized protein</fullName>
    </submittedName>
</protein>
<dbReference type="STRING" id="4081.A0A3Q7F6W3"/>
<dbReference type="InterPro" id="IPR027417">
    <property type="entry name" value="P-loop_NTPase"/>
</dbReference>
<keyword evidence="3" id="KW-1185">Reference proteome</keyword>
<reference evidence="2" key="2">
    <citation type="submission" date="2019-01" db="UniProtKB">
        <authorList>
            <consortium name="EnsemblPlants"/>
        </authorList>
    </citation>
    <scope>IDENTIFICATION</scope>
    <source>
        <strain evidence="2">cv. Heinz 1706</strain>
    </source>
</reference>
<sequence length="155" mass="17470">MFHFLVFLLGLIGKLVLAAKLGFEVFELIMFGRRKVQFILLQLYPKSTETSTWQYYLGILNLFSAYVEEGIAKSTGAQGSRSILEIILTEATFEAADLNVKATQDLSEKDVQQALLKMLEGTIVSVPDNRAWKIPPGDTIQAVTNTTYIWQFLIF</sequence>
<dbReference type="Gene3D" id="3.40.50.300">
    <property type="entry name" value="P-loop containing nucleotide triphosphate hydrolases"/>
    <property type="match status" value="1"/>
</dbReference>
<dbReference type="Gramene" id="Solyc02g084120.2.1">
    <property type="protein sequence ID" value="Solyc02g084120.2.1"/>
    <property type="gene ID" value="Solyc02g084120.2"/>
</dbReference>
<accession>A0A3Q7F6W3</accession>
<dbReference type="AlphaFoldDB" id="A0A3Q7F6W3"/>
<evidence type="ECO:0000256" key="1">
    <source>
        <dbReference type="SAM" id="SignalP"/>
    </source>
</evidence>
<evidence type="ECO:0000313" key="3">
    <source>
        <dbReference type="Proteomes" id="UP000004994"/>
    </source>
</evidence>
<name>A0A3Q7F6W3_SOLLC</name>
<feature type="chain" id="PRO_5018780941" evidence="1">
    <location>
        <begin position="19"/>
        <end position="155"/>
    </location>
</feature>
<dbReference type="InParanoid" id="A0A3Q7F6W3"/>
<proteinExistence type="predicted"/>
<reference evidence="2" key="1">
    <citation type="journal article" date="2012" name="Nature">
        <title>The tomato genome sequence provides insights into fleshy fruit evolution.</title>
        <authorList>
            <consortium name="Tomato Genome Consortium"/>
        </authorList>
    </citation>
    <scope>NUCLEOTIDE SEQUENCE [LARGE SCALE GENOMIC DNA]</scope>
    <source>
        <strain evidence="2">cv. Heinz 1706</strain>
    </source>
</reference>